<accession>A0A8J6NTG8</accession>
<evidence type="ECO:0000313" key="2">
    <source>
        <dbReference type="Proteomes" id="UP000605201"/>
    </source>
</evidence>
<dbReference type="AlphaFoldDB" id="A0A8J6NTG8"/>
<protein>
    <submittedName>
        <fullName evidence="1">Uncharacterized protein</fullName>
    </submittedName>
</protein>
<dbReference type="Proteomes" id="UP000605201">
    <property type="component" value="Unassembled WGS sequence"/>
</dbReference>
<organism evidence="1 2">
    <name type="scientific">Candidatus Desulfatibia vada</name>
    <dbReference type="NCBI Taxonomy" id="2841696"/>
    <lineage>
        <taxon>Bacteria</taxon>
        <taxon>Pseudomonadati</taxon>
        <taxon>Thermodesulfobacteriota</taxon>
        <taxon>Desulfobacteria</taxon>
        <taxon>Desulfobacterales</taxon>
        <taxon>Desulfobacterales incertae sedis</taxon>
        <taxon>Candidatus Desulfatibia</taxon>
    </lineage>
</organism>
<evidence type="ECO:0000313" key="1">
    <source>
        <dbReference type="EMBL" id="MBC8433591.1"/>
    </source>
</evidence>
<comment type="caution">
    <text evidence="1">The sequence shown here is derived from an EMBL/GenBank/DDBJ whole genome shotgun (WGS) entry which is preliminary data.</text>
</comment>
<reference evidence="1 2" key="1">
    <citation type="submission" date="2020-08" db="EMBL/GenBank/DDBJ databases">
        <title>Bridging the membrane lipid divide: bacteria of the FCB group superphylum have the potential to synthesize archaeal ether lipids.</title>
        <authorList>
            <person name="Villanueva L."/>
            <person name="Von Meijenfeldt F.A.B."/>
            <person name="Westbye A.B."/>
            <person name="Yadav S."/>
            <person name="Hopmans E.C."/>
            <person name="Dutilh B.E."/>
            <person name="Sinninghe Damste J.S."/>
        </authorList>
    </citation>
    <scope>NUCLEOTIDE SEQUENCE [LARGE SCALE GENOMIC DNA]</scope>
    <source>
        <strain evidence="1">NIOZ-UU17</strain>
    </source>
</reference>
<name>A0A8J6NTG8_9BACT</name>
<proteinExistence type="predicted"/>
<sequence length="70" mass="8106">MKPCDKNIVKTLKLADAMIDLANRGDIDREDVGCGILYGTMRDAAYKLKLLAENEKEKHIKKGWWNRDRE</sequence>
<gene>
    <name evidence="1" type="ORF">H8D96_16915</name>
</gene>
<dbReference type="EMBL" id="JACNIG010000310">
    <property type="protein sequence ID" value="MBC8433591.1"/>
    <property type="molecule type" value="Genomic_DNA"/>
</dbReference>